<dbReference type="Gene3D" id="3.40.720.10">
    <property type="entry name" value="Alkaline Phosphatase, subunit A"/>
    <property type="match status" value="1"/>
</dbReference>
<dbReference type="GO" id="GO:0046872">
    <property type="term" value="F:metal ion binding"/>
    <property type="evidence" value="ECO:0007669"/>
    <property type="project" value="UniProtKB-KW"/>
</dbReference>
<evidence type="ECO:0000256" key="4">
    <source>
        <dbReference type="ARBA" id="ARBA00022837"/>
    </source>
</evidence>
<evidence type="ECO:0000313" key="7">
    <source>
        <dbReference type="EMBL" id="VGO22406.1"/>
    </source>
</evidence>
<dbReference type="PANTHER" id="PTHR42693:SF53">
    <property type="entry name" value="ENDO-4-O-SULFATASE"/>
    <property type="match status" value="1"/>
</dbReference>
<keyword evidence="4" id="KW-0106">Calcium</keyword>
<feature type="domain" description="Sulfatase N-terminal" evidence="6">
    <location>
        <begin position="25"/>
        <end position="395"/>
    </location>
</feature>
<keyword evidence="2" id="KW-0479">Metal-binding</keyword>
<keyword evidence="8" id="KW-1185">Reference proteome</keyword>
<organism evidence="7 8">
    <name type="scientific">Pontiella sulfatireligans</name>
    <dbReference type="NCBI Taxonomy" id="2750658"/>
    <lineage>
        <taxon>Bacteria</taxon>
        <taxon>Pseudomonadati</taxon>
        <taxon>Kiritimatiellota</taxon>
        <taxon>Kiritimatiellia</taxon>
        <taxon>Kiritimatiellales</taxon>
        <taxon>Pontiellaceae</taxon>
        <taxon>Pontiella</taxon>
    </lineage>
</organism>
<dbReference type="PROSITE" id="PS00149">
    <property type="entry name" value="SULFATASE_2"/>
    <property type="match status" value="1"/>
</dbReference>
<dbReference type="AlphaFoldDB" id="A0A6C2UU43"/>
<dbReference type="GO" id="GO:0004065">
    <property type="term" value="F:arylsulfatase activity"/>
    <property type="evidence" value="ECO:0007669"/>
    <property type="project" value="TreeGrafter"/>
</dbReference>
<dbReference type="Proteomes" id="UP000346198">
    <property type="component" value="Unassembled WGS sequence"/>
</dbReference>
<protein>
    <submittedName>
        <fullName evidence="7">Arylsulfatase</fullName>
    </submittedName>
</protein>
<dbReference type="RefSeq" id="WP_136063789.1">
    <property type="nucleotide sequence ID" value="NZ_CAAHFH010000002.1"/>
</dbReference>
<gene>
    <name evidence="7" type="primary">atsA_231</name>
    <name evidence="7" type="ORF">SCARR_04489</name>
</gene>
<dbReference type="CDD" id="cd16143">
    <property type="entry name" value="ARS_like"/>
    <property type="match status" value="1"/>
</dbReference>
<evidence type="ECO:0000259" key="6">
    <source>
        <dbReference type="Pfam" id="PF00884"/>
    </source>
</evidence>
<dbReference type="Gene3D" id="3.30.1120.10">
    <property type="match status" value="1"/>
</dbReference>
<evidence type="ECO:0000256" key="5">
    <source>
        <dbReference type="SAM" id="SignalP"/>
    </source>
</evidence>
<name>A0A6C2UU43_9BACT</name>
<dbReference type="SUPFAM" id="SSF53649">
    <property type="entry name" value="Alkaline phosphatase-like"/>
    <property type="match status" value="1"/>
</dbReference>
<proteinExistence type="inferred from homology"/>
<dbReference type="EMBL" id="CAAHFH010000002">
    <property type="protein sequence ID" value="VGO22406.1"/>
    <property type="molecule type" value="Genomic_DNA"/>
</dbReference>
<evidence type="ECO:0000256" key="3">
    <source>
        <dbReference type="ARBA" id="ARBA00022801"/>
    </source>
</evidence>
<sequence length="504" mass="55867">MNYRNLTICLLFVLSGMSIFAAERPNIVFILADDLGLGDVSFHARNILKKEPFVETPHIDALASQGLWFTDGHSSTALCAPTRYAVMSGNNNYRSYAPPGVWSTFAPTAFKEGEATLGTVMRDAGYSTGFIGKWHLGGDFYIPGTQEIYRGPKSGDINDKVDVKRWIGGGPKYCGFDYDFTTPCGVQGPMYLFYENQQWSPWAKDSEIVFFNKQNAKAPKDVSDKGPGPGDSNWDTQEVGKILSAKAADFIKAGAQQKKPFFLYYCSPTVHVPHCPPDEFDGRKIKGSTVSPHLDMTADLDMQVKRIVDALKASGEFENTLIVFSSDNGGLTDGTATKEIGYHPGGGWNGSKNLPLEGGHRVPTFAVWPGHIKPGITDELAVNQDMVATFAAVLGTEIPNDQAQDSNNLLPLLTGKGKFVQRDYFVNQAGANQELMYRKMPWKLIIQSNFKRTEYEPKALYNLKDDSHEDKNLIKNPEYKKLVETMFKEYMEIMQSGIPTVPGR</sequence>
<dbReference type="InterPro" id="IPR024607">
    <property type="entry name" value="Sulfatase_CS"/>
</dbReference>
<evidence type="ECO:0000313" key="8">
    <source>
        <dbReference type="Proteomes" id="UP000346198"/>
    </source>
</evidence>
<reference evidence="7 8" key="1">
    <citation type="submission" date="2019-04" db="EMBL/GenBank/DDBJ databases">
        <authorList>
            <person name="Van Vliet M D."/>
        </authorList>
    </citation>
    <scope>NUCLEOTIDE SEQUENCE [LARGE SCALE GENOMIC DNA]</scope>
    <source>
        <strain evidence="7 8">F21</strain>
    </source>
</reference>
<keyword evidence="3" id="KW-0378">Hydrolase</keyword>
<feature type="chain" id="PRO_5028861481" evidence="5">
    <location>
        <begin position="22"/>
        <end position="504"/>
    </location>
</feature>
<dbReference type="InterPro" id="IPR050738">
    <property type="entry name" value="Sulfatase"/>
</dbReference>
<keyword evidence="5" id="KW-0732">Signal</keyword>
<accession>A0A6C2UU43</accession>
<dbReference type="Pfam" id="PF00884">
    <property type="entry name" value="Sulfatase"/>
    <property type="match status" value="1"/>
</dbReference>
<evidence type="ECO:0000256" key="1">
    <source>
        <dbReference type="ARBA" id="ARBA00008779"/>
    </source>
</evidence>
<dbReference type="InterPro" id="IPR017850">
    <property type="entry name" value="Alkaline_phosphatase_core_sf"/>
</dbReference>
<dbReference type="InterPro" id="IPR000917">
    <property type="entry name" value="Sulfatase_N"/>
</dbReference>
<evidence type="ECO:0000256" key="2">
    <source>
        <dbReference type="ARBA" id="ARBA00022723"/>
    </source>
</evidence>
<dbReference type="PANTHER" id="PTHR42693">
    <property type="entry name" value="ARYLSULFATASE FAMILY MEMBER"/>
    <property type="match status" value="1"/>
</dbReference>
<feature type="signal peptide" evidence="5">
    <location>
        <begin position="1"/>
        <end position="21"/>
    </location>
</feature>
<comment type="similarity">
    <text evidence="1">Belongs to the sulfatase family.</text>
</comment>